<keyword evidence="13" id="KW-0732">Signal</keyword>
<evidence type="ECO:0000259" key="14">
    <source>
        <dbReference type="PROSITE" id="PS50941"/>
    </source>
</evidence>
<dbReference type="Gene3D" id="3.20.20.80">
    <property type="entry name" value="Glycosidases"/>
    <property type="match status" value="1"/>
</dbReference>
<dbReference type="InterPro" id="IPR001002">
    <property type="entry name" value="Chitin-bd_1"/>
</dbReference>
<feature type="chain" id="PRO_5045399155" description="chitinase" evidence="13">
    <location>
        <begin position="30"/>
        <end position="529"/>
    </location>
</feature>
<dbReference type="SUPFAM" id="SSF51445">
    <property type="entry name" value="(Trans)glycosidases"/>
    <property type="match status" value="1"/>
</dbReference>
<dbReference type="PROSITE" id="PS00026">
    <property type="entry name" value="CHIT_BIND_I_1"/>
    <property type="match status" value="1"/>
</dbReference>
<evidence type="ECO:0000256" key="3">
    <source>
        <dbReference type="ARBA" id="ARBA00012729"/>
    </source>
</evidence>
<dbReference type="PROSITE" id="PS51910">
    <property type="entry name" value="GH18_2"/>
    <property type="match status" value="1"/>
</dbReference>
<dbReference type="InterPro" id="IPR011583">
    <property type="entry name" value="Chitinase_II/V-like_cat"/>
</dbReference>
<evidence type="ECO:0000256" key="2">
    <source>
        <dbReference type="ARBA" id="ARBA00008682"/>
    </source>
</evidence>
<dbReference type="InterPro" id="IPR001579">
    <property type="entry name" value="Glyco_hydro_18_chit_AS"/>
</dbReference>
<dbReference type="InterPro" id="IPR029070">
    <property type="entry name" value="Chitinase_insertion_sf"/>
</dbReference>
<dbReference type="Pfam" id="PF00704">
    <property type="entry name" value="Glyco_hydro_18"/>
    <property type="match status" value="1"/>
</dbReference>
<dbReference type="PROSITE" id="PS01095">
    <property type="entry name" value="GH18_1"/>
    <property type="match status" value="1"/>
</dbReference>
<evidence type="ECO:0000256" key="6">
    <source>
        <dbReference type="ARBA" id="ARBA00023024"/>
    </source>
</evidence>
<keyword evidence="4 11" id="KW-0147">Chitin-binding</keyword>
<evidence type="ECO:0000256" key="7">
    <source>
        <dbReference type="ARBA" id="ARBA00023026"/>
    </source>
</evidence>
<keyword evidence="10" id="KW-0624">Polysaccharide degradation</keyword>
<reference evidence="16 17" key="1">
    <citation type="submission" date="2024-07" db="EMBL/GenBank/DDBJ databases">
        <title>Section-level genome sequencing and comparative genomics of Aspergillus sections Usti and Cavernicolus.</title>
        <authorList>
            <consortium name="Lawrence Berkeley National Laboratory"/>
            <person name="Nybo J.L."/>
            <person name="Vesth T.C."/>
            <person name="Theobald S."/>
            <person name="Frisvad J.C."/>
            <person name="Larsen T.O."/>
            <person name="Kjaerboelling I."/>
            <person name="Rothschild-Mancinelli K."/>
            <person name="Lyhne E.K."/>
            <person name="Kogle M.E."/>
            <person name="Barry K."/>
            <person name="Clum A."/>
            <person name="Na H."/>
            <person name="Ledsgaard L."/>
            <person name="Lin J."/>
            <person name="Lipzen A."/>
            <person name="Kuo A."/>
            <person name="Riley R."/>
            <person name="Mondo S."/>
            <person name="Labutti K."/>
            <person name="Haridas S."/>
            <person name="Pangalinan J."/>
            <person name="Salamov A.A."/>
            <person name="Simmons B.A."/>
            <person name="Magnuson J.K."/>
            <person name="Chen J."/>
            <person name="Drula E."/>
            <person name="Henrissat B."/>
            <person name="Wiebenga A."/>
            <person name="Lubbers R.J."/>
            <person name="Gomes A.C."/>
            <person name="Makela M.R."/>
            <person name="Stajich J."/>
            <person name="Grigoriev I.V."/>
            <person name="Mortensen U.H."/>
            <person name="De Vries R.P."/>
            <person name="Baker S.E."/>
            <person name="Andersen M.R."/>
        </authorList>
    </citation>
    <scope>NUCLEOTIDE SEQUENCE [LARGE SCALE GENOMIC DNA]</scope>
    <source>
        <strain evidence="16 17">CBS 588.65</strain>
    </source>
</reference>
<dbReference type="InterPro" id="IPR036861">
    <property type="entry name" value="Endochitinase-like_sf"/>
</dbReference>
<evidence type="ECO:0000256" key="8">
    <source>
        <dbReference type="ARBA" id="ARBA00023277"/>
    </source>
</evidence>
<feature type="disulfide bond" evidence="11">
    <location>
        <begin position="80"/>
        <end position="94"/>
    </location>
</feature>
<dbReference type="EMBL" id="JBFXLT010000166">
    <property type="protein sequence ID" value="KAL2802725.1"/>
    <property type="molecule type" value="Genomic_DNA"/>
</dbReference>
<evidence type="ECO:0000256" key="10">
    <source>
        <dbReference type="ARBA" id="ARBA00023326"/>
    </source>
</evidence>
<dbReference type="GO" id="GO:0016787">
    <property type="term" value="F:hydrolase activity"/>
    <property type="evidence" value="ECO:0007669"/>
    <property type="project" value="UniProtKB-KW"/>
</dbReference>
<dbReference type="CDD" id="cd00035">
    <property type="entry name" value="ChtBD1"/>
    <property type="match status" value="2"/>
</dbReference>
<protein>
    <recommendedName>
        <fullName evidence="3">chitinase</fullName>
        <ecNumber evidence="3">3.2.1.14</ecNumber>
    </recommendedName>
</protein>
<dbReference type="InterPro" id="IPR050314">
    <property type="entry name" value="Glycosyl_Hydrlase_18"/>
</dbReference>
<dbReference type="EC" id="3.2.1.14" evidence="3"/>
<comment type="catalytic activity">
    <reaction evidence="1">
        <text>Random endo-hydrolysis of N-acetyl-beta-D-glucosaminide (1-&gt;4)-beta-linkages in chitin and chitodextrins.</text>
        <dbReference type="EC" id="3.2.1.14"/>
    </reaction>
</comment>
<proteinExistence type="inferred from homology"/>
<feature type="domain" description="Chitin-binding type-1" evidence="14">
    <location>
        <begin position="53"/>
        <end position="110"/>
    </location>
</feature>
<evidence type="ECO:0000256" key="4">
    <source>
        <dbReference type="ARBA" id="ARBA00022669"/>
    </source>
</evidence>
<evidence type="ECO:0000313" key="17">
    <source>
        <dbReference type="Proteomes" id="UP001610334"/>
    </source>
</evidence>
<keyword evidence="11" id="KW-1015">Disulfide bond</keyword>
<dbReference type="PROSITE" id="PS50941">
    <property type="entry name" value="CHIT_BIND_I_2"/>
    <property type="match status" value="1"/>
</dbReference>
<dbReference type="SUPFAM" id="SSF57016">
    <property type="entry name" value="Plant lectins/antimicrobial peptides"/>
    <property type="match status" value="2"/>
</dbReference>
<feature type="domain" description="GH18" evidence="15">
    <location>
        <begin position="158"/>
        <end position="520"/>
    </location>
</feature>
<keyword evidence="5 12" id="KW-0378">Hydrolase</keyword>
<dbReference type="SMART" id="SM00270">
    <property type="entry name" value="ChtBD1"/>
    <property type="match status" value="3"/>
</dbReference>
<dbReference type="SMART" id="SM00636">
    <property type="entry name" value="Glyco_18"/>
    <property type="match status" value="1"/>
</dbReference>
<organism evidence="16 17">
    <name type="scientific">Aspergillus granulosus</name>
    <dbReference type="NCBI Taxonomy" id="176169"/>
    <lineage>
        <taxon>Eukaryota</taxon>
        <taxon>Fungi</taxon>
        <taxon>Dikarya</taxon>
        <taxon>Ascomycota</taxon>
        <taxon>Pezizomycotina</taxon>
        <taxon>Eurotiomycetes</taxon>
        <taxon>Eurotiomycetidae</taxon>
        <taxon>Eurotiales</taxon>
        <taxon>Aspergillaceae</taxon>
        <taxon>Aspergillus</taxon>
        <taxon>Aspergillus subgen. Nidulantes</taxon>
    </lineage>
</organism>
<evidence type="ECO:0000256" key="5">
    <source>
        <dbReference type="ARBA" id="ARBA00022801"/>
    </source>
</evidence>
<comment type="caution">
    <text evidence="11">Lacks conserved residue(s) required for the propagation of feature annotation.</text>
</comment>
<dbReference type="Proteomes" id="UP001610334">
    <property type="component" value="Unassembled WGS sequence"/>
</dbReference>
<evidence type="ECO:0000256" key="1">
    <source>
        <dbReference type="ARBA" id="ARBA00000822"/>
    </source>
</evidence>
<keyword evidence="17" id="KW-1185">Reference proteome</keyword>
<evidence type="ECO:0000259" key="15">
    <source>
        <dbReference type="PROSITE" id="PS51910"/>
    </source>
</evidence>
<dbReference type="Pfam" id="PF00187">
    <property type="entry name" value="Chitin_bind_1"/>
    <property type="match status" value="1"/>
</dbReference>
<sequence length="529" mass="58620">MAVLPWILRGPASLQILLFVFILALSTSAQHCSKENPCATGCCSQQGYCGTGDEFCGEGCVDTCDYKMECDANNPCASGCCNKFGFCGFGPNYCGEDCVAGCESKAYCDPGFGAEWAEVSSCPLNACCSKSGFCGTTEEFCGDQQVKRPSCPPTNDLPRLVGYYETWSPRRRCNKFWPERIPLGVYTHIIIAFAHINPETFEIQPAAKADIDLYKRIAFFKTLDPSLKLYIGVGGWAFNNPGPTATTFSDLAASEANQRAFFKSLIKFLSTYNLDGIDIDWEYPVADNRSGRPEDFKNFPKLLKNLKAALKATGGRDGLSITLPASYWYLQHFDIKNMDKHVDFFNIISYDLHGTWDRGNKWAGEILNAHTNLTEIATALDLLWRNNISPQQVVLGLAFYGRAFTVADPTCTKPGCLFASGAEAGECSNEVGILRNPEINKIVTEKSLTWTMYEKEAVKIVHWDDQWVAYDDGDTWKIKTDFARGQCLGGVVVWAISYDTLDGTYSKDLASVVARKFQSLPVHIEEETT</sequence>
<keyword evidence="9 12" id="KW-0326">Glycosidase</keyword>
<keyword evidence="7" id="KW-0843">Virulence</keyword>
<evidence type="ECO:0000256" key="9">
    <source>
        <dbReference type="ARBA" id="ARBA00023295"/>
    </source>
</evidence>
<keyword evidence="6" id="KW-0146">Chitin degradation</keyword>
<evidence type="ECO:0000313" key="16">
    <source>
        <dbReference type="EMBL" id="KAL2802725.1"/>
    </source>
</evidence>
<dbReference type="InterPro" id="IPR017853">
    <property type="entry name" value="GH"/>
</dbReference>
<accession>A0ABR4GW60</accession>
<dbReference type="PANTHER" id="PTHR11177">
    <property type="entry name" value="CHITINASE"/>
    <property type="match status" value="1"/>
</dbReference>
<gene>
    <name evidence="16" type="ORF">BJX63DRAFT_99412</name>
</gene>
<evidence type="ECO:0000256" key="13">
    <source>
        <dbReference type="SAM" id="SignalP"/>
    </source>
</evidence>
<name>A0ABR4GW60_9EURO</name>
<comment type="caution">
    <text evidence="16">The sequence shown here is derived from an EMBL/GenBank/DDBJ whole genome shotgun (WGS) entry which is preliminary data.</text>
</comment>
<feature type="signal peptide" evidence="13">
    <location>
        <begin position="1"/>
        <end position="29"/>
    </location>
</feature>
<dbReference type="Gene3D" id="3.10.50.10">
    <property type="match status" value="1"/>
</dbReference>
<dbReference type="InterPro" id="IPR001223">
    <property type="entry name" value="Glyco_hydro18_cat"/>
</dbReference>
<evidence type="ECO:0000256" key="11">
    <source>
        <dbReference type="PROSITE-ProRule" id="PRU00261"/>
    </source>
</evidence>
<dbReference type="PANTHER" id="PTHR11177:SF402">
    <property type="entry name" value="CHITINASE"/>
    <property type="match status" value="1"/>
</dbReference>
<keyword evidence="8" id="KW-0119">Carbohydrate metabolism</keyword>
<comment type="similarity">
    <text evidence="2">Belongs to the glycosyl hydrolase 18 family. Chitinase class V subfamily.</text>
</comment>
<evidence type="ECO:0000256" key="12">
    <source>
        <dbReference type="RuleBase" id="RU000489"/>
    </source>
</evidence>
<dbReference type="InterPro" id="IPR018371">
    <property type="entry name" value="Chitin-binding_1_CS"/>
</dbReference>
<dbReference type="Gene3D" id="3.30.60.10">
    <property type="entry name" value="Endochitinase-like"/>
    <property type="match status" value="1"/>
</dbReference>
<dbReference type="SUPFAM" id="SSF54556">
    <property type="entry name" value="Chitinase insertion domain"/>
    <property type="match status" value="1"/>
</dbReference>